<keyword evidence="7 9" id="KW-0238">DNA-binding</keyword>
<reference evidence="12 13" key="1">
    <citation type="submission" date="2019-02" db="EMBL/GenBank/DDBJ databases">
        <title>Deep-cultivation of Planctomycetes and their phenomic and genomic characterization uncovers novel biology.</title>
        <authorList>
            <person name="Wiegand S."/>
            <person name="Jogler M."/>
            <person name="Boedeker C."/>
            <person name="Pinto D."/>
            <person name="Vollmers J."/>
            <person name="Rivas-Marin E."/>
            <person name="Kohn T."/>
            <person name="Peeters S.H."/>
            <person name="Heuer A."/>
            <person name="Rast P."/>
            <person name="Oberbeckmann S."/>
            <person name="Bunk B."/>
            <person name="Jeske O."/>
            <person name="Meyerdierks A."/>
            <person name="Storesund J.E."/>
            <person name="Kallscheuer N."/>
            <person name="Luecker S."/>
            <person name="Lage O.M."/>
            <person name="Pohl T."/>
            <person name="Merkel B.J."/>
            <person name="Hornburger P."/>
            <person name="Mueller R.-W."/>
            <person name="Bruemmer F."/>
            <person name="Labrenz M."/>
            <person name="Spormann A.M."/>
            <person name="Op den Camp H."/>
            <person name="Overmann J."/>
            <person name="Amann R."/>
            <person name="Jetten M.S.M."/>
            <person name="Mascher T."/>
            <person name="Medema M.H."/>
            <person name="Devos D.P."/>
            <person name="Kaster A.-K."/>
            <person name="Ovreas L."/>
            <person name="Rohde M."/>
            <person name="Galperin M.Y."/>
            <person name="Jogler C."/>
        </authorList>
    </citation>
    <scope>NUCLEOTIDE SEQUENCE [LARGE SCALE GENOMIC DNA]</scope>
    <source>
        <strain evidence="12 13">ETA_A8</strain>
    </source>
</reference>
<dbReference type="InterPro" id="IPR014001">
    <property type="entry name" value="Helicase_ATP-bd"/>
</dbReference>
<keyword evidence="2 9" id="KW-0547">Nucleotide-binding</keyword>
<keyword evidence="1 9" id="KW-0963">Cytoplasm</keyword>
<dbReference type="Pfam" id="PF00270">
    <property type="entry name" value="DEAD"/>
    <property type="match status" value="1"/>
</dbReference>
<accession>A0A517YD59</accession>
<evidence type="ECO:0000259" key="10">
    <source>
        <dbReference type="PROSITE" id="PS51192"/>
    </source>
</evidence>
<feature type="domain" description="Helicase ATP-binding" evidence="10">
    <location>
        <begin position="562"/>
        <end position="723"/>
    </location>
</feature>
<dbReference type="RefSeq" id="WP_145090003.1">
    <property type="nucleotide sequence ID" value="NZ_CP036274.1"/>
</dbReference>
<keyword evidence="13" id="KW-1185">Reference proteome</keyword>
<dbReference type="SMART" id="SM00487">
    <property type="entry name" value="DEXDc"/>
    <property type="match status" value="1"/>
</dbReference>
<keyword evidence="6 9" id="KW-0067">ATP-binding</keyword>
<dbReference type="GO" id="GO:0005737">
    <property type="term" value="C:cytoplasm"/>
    <property type="evidence" value="ECO:0007669"/>
    <property type="project" value="UniProtKB-SubCell"/>
</dbReference>
<dbReference type="Gene3D" id="3.40.50.300">
    <property type="entry name" value="P-loop containing nucleotide triphosphate hydrolases"/>
    <property type="match status" value="2"/>
</dbReference>
<evidence type="ECO:0000256" key="3">
    <source>
        <dbReference type="ARBA" id="ARBA00022763"/>
    </source>
</evidence>
<dbReference type="GO" id="GO:0006355">
    <property type="term" value="P:regulation of DNA-templated transcription"/>
    <property type="evidence" value="ECO:0007669"/>
    <property type="project" value="UniProtKB-UniRule"/>
</dbReference>
<evidence type="ECO:0000256" key="9">
    <source>
        <dbReference type="HAMAP-Rule" id="MF_00969"/>
    </source>
</evidence>
<organism evidence="12 13">
    <name type="scientific">Anatilimnocola aggregata</name>
    <dbReference type="NCBI Taxonomy" id="2528021"/>
    <lineage>
        <taxon>Bacteria</taxon>
        <taxon>Pseudomonadati</taxon>
        <taxon>Planctomycetota</taxon>
        <taxon>Planctomycetia</taxon>
        <taxon>Pirellulales</taxon>
        <taxon>Pirellulaceae</taxon>
        <taxon>Anatilimnocola</taxon>
    </lineage>
</organism>
<dbReference type="EC" id="3.6.4.-" evidence="9"/>
<dbReference type="GO" id="GO:0003684">
    <property type="term" value="F:damaged DNA binding"/>
    <property type="evidence" value="ECO:0007669"/>
    <property type="project" value="InterPro"/>
</dbReference>
<dbReference type="InterPro" id="IPR011545">
    <property type="entry name" value="DEAD/DEAH_box_helicase_dom"/>
</dbReference>
<evidence type="ECO:0000256" key="1">
    <source>
        <dbReference type="ARBA" id="ARBA00022490"/>
    </source>
</evidence>
<dbReference type="InterPro" id="IPR001650">
    <property type="entry name" value="Helicase_C-like"/>
</dbReference>
<dbReference type="InterPro" id="IPR037235">
    <property type="entry name" value="TRCF-like_C_D7"/>
</dbReference>
<dbReference type="InterPro" id="IPR004576">
    <property type="entry name" value="Mfd"/>
</dbReference>
<dbReference type="HAMAP" id="MF_00969">
    <property type="entry name" value="TRCF"/>
    <property type="match status" value="1"/>
</dbReference>
<name>A0A517YD59_9BACT</name>
<evidence type="ECO:0000256" key="5">
    <source>
        <dbReference type="ARBA" id="ARBA00022806"/>
    </source>
</evidence>
<dbReference type="SMART" id="SM00490">
    <property type="entry name" value="HELICc"/>
    <property type="match status" value="1"/>
</dbReference>
<keyword evidence="3 9" id="KW-0227">DNA damage</keyword>
<dbReference type="AlphaFoldDB" id="A0A517YD59"/>
<dbReference type="KEGG" id="aagg:ETAA8_32670"/>
<dbReference type="CDD" id="cd17991">
    <property type="entry name" value="DEXHc_TRCF"/>
    <property type="match status" value="1"/>
</dbReference>
<dbReference type="Gene3D" id="3.30.2060.10">
    <property type="entry name" value="Penicillin-binding protein 1b domain"/>
    <property type="match status" value="1"/>
</dbReference>
<dbReference type="Pfam" id="PF03461">
    <property type="entry name" value="TRCF"/>
    <property type="match status" value="1"/>
</dbReference>
<evidence type="ECO:0000256" key="6">
    <source>
        <dbReference type="ARBA" id="ARBA00022840"/>
    </source>
</evidence>
<dbReference type="GO" id="GO:0003678">
    <property type="term" value="F:DNA helicase activity"/>
    <property type="evidence" value="ECO:0007669"/>
    <property type="project" value="TreeGrafter"/>
</dbReference>
<keyword evidence="5" id="KW-0347">Helicase</keyword>
<comment type="function">
    <text evidence="9">Couples transcription and DNA repair by recognizing RNA polymerase (RNAP) stalled at DNA lesions. Mediates ATP-dependent release of RNAP and its truncated transcript from the DNA, and recruitment of nucleotide excision repair machinery to the damaged site.</text>
</comment>
<evidence type="ECO:0000256" key="4">
    <source>
        <dbReference type="ARBA" id="ARBA00022801"/>
    </source>
</evidence>
<dbReference type="NCBIfam" id="TIGR00580">
    <property type="entry name" value="mfd"/>
    <property type="match status" value="1"/>
</dbReference>
<dbReference type="GO" id="GO:0000716">
    <property type="term" value="P:transcription-coupled nucleotide-excision repair, DNA damage recognition"/>
    <property type="evidence" value="ECO:0007669"/>
    <property type="project" value="UniProtKB-UniRule"/>
</dbReference>
<dbReference type="PANTHER" id="PTHR47964:SF1">
    <property type="entry name" value="ATP-DEPENDENT DNA HELICASE HOMOLOG RECG, CHLOROPLASTIC"/>
    <property type="match status" value="1"/>
</dbReference>
<dbReference type="OrthoDB" id="9804325at2"/>
<sequence>MTATLPATETAAESLRLLPDSLMRYEGFAAATAALATGQPATFDGVWGSSCALLAAALARAGQRPVLIVTAHEREADDLVADLPLFGTMQAVSFPAWTTLPEDRGIRDETYGKRIRLLKQLALGSPAGSAPVVVGSIAALMQPVPSAEQLRKATRTIRRGERLNIDALLRWFVESGFHATSAVELPGEFSHRGGILDIFAPDWLEPVRLELFDDEIESLRSFDVSTQRSLEILDQIEVTVLPKTEPPSAHLADYLPANAWAMLIEPQQLADEGKNILQRTDKPAEFHSVTAVLASCSRLGVATAAHLSGGTYGAHCHLPIESVERFSGELQRVRDELDHVAVDHSVYLIVATDAETERLRELLRETKLMATGRLHFVIGSLREGFRLPRDQMLIITGGELFHRGELRRIPRRHLGKAIDSFLDLRDGDLVVHLAHGIGRYRGLKQISKNGQAEEHLELEFDGGTRIYVPAIKIDLVQKYVGGTKTRPTLAKIGGKTWIKQKEAAESAVRDLAVEMLEVQAMRSSRPGIAFTVDSDWQREFDSSFPYSETVDQLSAIRAIKSDMTKPRPMDRLLCGDVGFGKTEVAMRAAFKAVDNGYQVAVLVPTTILCEQHYNSFCERMAEFPFDIGKLSRFSTPQQTRETVAGIKSGRVDIVIGTHRIASQDIEFHNLGLVVIDEEQRFGVDVKERLKLLRATVDVLTLSATPIPRTLHMSLVGVRDISNLESPPEDRVAVETRVTRWDNDLIRHAINRELGREGQIYFVHNRVNDIEQVAKRINQLVPEARIRIGHAQMADDELEQVMIDFVAHKFDILVATTIVESGLDIPNANTIFIDEADRYGLADLHQLRGRVGRYKHRAYCYLLTDPNRHITPNASRRLRAIEEFSEMGAGFAISMRDLEIRGAGNLLGTQQSGHIATVGYELYCQLLENAVRALQNSTPRLKLEVDINLPGEALLPDNYVPDLRLKIDLYRRLTRINAFQELDDIRAELIDRFGPIPRQVERLLALVELKMDATLWFISAIFREDKFVVFHYRDRSRLDQLARQNPGKLRIVDDKSAYLPLPANVTEPDQIFSWVKSVLRPIK</sequence>
<gene>
    <name evidence="9 12" type="primary">mfd</name>
    <name evidence="12" type="ORF">ETAA8_32670</name>
</gene>
<dbReference type="GO" id="GO:0016787">
    <property type="term" value="F:hydrolase activity"/>
    <property type="evidence" value="ECO:0007669"/>
    <property type="project" value="UniProtKB-KW"/>
</dbReference>
<evidence type="ECO:0000259" key="11">
    <source>
        <dbReference type="PROSITE" id="PS51194"/>
    </source>
</evidence>
<dbReference type="PANTHER" id="PTHR47964">
    <property type="entry name" value="ATP-DEPENDENT DNA HELICASE HOMOLOG RECG, CHLOROPLASTIC"/>
    <property type="match status" value="1"/>
</dbReference>
<dbReference type="Pfam" id="PF02559">
    <property type="entry name" value="CarD_TRCF_RID"/>
    <property type="match status" value="1"/>
</dbReference>
<dbReference type="InterPro" id="IPR036101">
    <property type="entry name" value="CarD-like/TRCF_RID_sf"/>
</dbReference>
<keyword evidence="8 9" id="KW-0234">DNA repair</keyword>
<dbReference type="Proteomes" id="UP000315017">
    <property type="component" value="Chromosome"/>
</dbReference>
<dbReference type="SMART" id="SM00982">
    <property type="entry name" value="TRCF"/>
    <property type="match status" value="1"/>
</dbReference>
<evidence type="ECO:0000256" key="7">
    <source>
        <dbReference type="ARBA" id="ARBA00023125"/>
    </source>
</evidence>
<dbReference type="SMART" id="SM01058">
    <property type="entry name" value="CarD_TRCF"/>
    <property type="match status" value="1"/>
</dbReference>
<dbReference type="SUPFAM" id="SSF141259">
    <property type="entry name" value="CarD-like"/>
    <property type="match status" value="1"/>
</dbReference>
<dbReference type="SUPFAM" id="SSF52540">
    <property type="entry name" value="P-loop containing nucleoside triphosphate hydrolases"/>
    <property type="match status" value="4"/>
</dbReference>
<dbReference type="Pfam" id="PF00271">
    <property type="entry name" value="Helicase_C"/>
    <property type="match status" value="1"/>
</dbReference>
<evidence type="ECO:0000256" key="8">
    <source>
        <dbReference type="ARBA" id="ARBA00023204"/>
    </source>
</evidence>
<dbReference type="SUPFAM" id="SSF143517">
    <property type="entry name" value="TRCF domain-like"/>
    <property type="match status" value="1"/>
</dbReference>
<comment type="similarity">
    <text evidence="9">In the C-terminal section; belongs to the helicase family. RecG subfamily.</text>
</comment>
<keyword evidence="4 9" id="KW-0378">Hydrolase</keyword>
<dbReference type="EMBL" id="CP036274">
    <property type="protein sequence ID" value="QDU28167.1"/>
    <property type="molecule type" value="Genomic_DNA"/>
</dbReference>
<dbReference type="PROSITE" id="PS51192">
    <property type="entry name" value="HELICASE_ATP_BIND_1"/>
    <property type="match status" value="1"/>
</dbReference>
<evidence type="ECO:0000256" key="2">
    <source>
        <dbReference type="ARBA" id="ARBA00022741"/>
    </source>
</evidence>
<dbReference type="InterPro" id="IPR041471">
    <property type="entry name" value="UvrB_inter"/>
</dbReference>
<proteinExistence type="inferred from homology"/>
<dbReference type="InterPro" id="IPR003711">
    <property type="entry name" value="CarD-like/TRCF_RID"/>
</dbReference>
<dbReference type="Gene3D" id="2.40.10.170">
    <property type="match status" value="1"/>
</dbReference>
<evidence type="ECO:0000313" key="13">
    <source>
        <dbReference type="Proteomes" id="UP000315017"/>
    </source>
</evidence>
<dbReference type="GO" id="GO:0005524">
    <property type="term" value="F:ATP binding"/>
    <property type="evidence" value="ECO:0007669"/>
    <property type="project" value="UniProtKB-UniRule"/>
</dbReference>
<dbReference type="Pfam" id="PF17757">
    <property type="entry name" value="UvrB_inter"/>
    <property type="match status" value="1"/>
</dbReference>
<evidence type="ECO:0000313" key="12">
    <source>
        <dbReference type="EMBL" id="QDU28167.1"/>
    </source>
</evidence>
<comment type="subcellular location">
    <subcellularLocation>
        <location evidence="9">Cytoplasm</location>
    </subcellularLocation>
</comment>
<feature type="domain" description="Helicase C-terminal" evidence="11">
    <location>
        <begin position="732"/>
        <end position="898"/>
    </location>
</feature>
<dbReference type="InterPro" id="IPR005118">
    <property type="entry name" value="TRCF_C"/>
</dbReference>
<dbReference type="PROSITE" id="PS51194">
    <property type="entry name" value="HELICASE_CTER"/>
    <property type="match status" value="1"/>
</dbReference>
<dbReference type="Gene3D" id="3.90.1150.50">
    <property type="entry name" value="Transcription-repair-coupling factor, D7 domain"/>
    <property type="match status" value="1"/>
</dbReference>
<dbReference type="InterPro" id="IPR027417">
    <property type="entry name" value="P-loop_NTPase"/>
</dbReference>
<comment type="similarity">
    <text evidence="9">In the N-terminal section; belongs to the UvrB family.</text>
</comment>
<protein>
    <recommendedName>
        <fullName evidence="9">Transcription-repair-coupling factor</fullName>
        <shortName evidence="9">TRCF</shortName>
        <ecNumber evidence="9">3.6.4.-</ecNumber>
    </recommendedName>
</protein>
<dbReference type="InterPro" id="IPR047112">
    <property type="entry name" value="RecG/Mfd"/>
</dbReference>